<sequence>MFSVTSFINRISTFLLATEQSRMCLCSVYLLLCHMLYIQAIVNIQSISVLWSCVMCAYTVCSF</sequence>
<organism evidence="1">
    <name type="scientific">Anguilla anguilla</name>
    <name type="common">European freshwater eel</name>
    <name type="synonym">Muraena anguilla</name>
    <dbReference type="NCBI Taxonomy" id="7936"/>
    <lineage>
        <taxon>Eukaryota</taxon>
        <taxon>Metazoa</taxon>
        <taxon>Chordata</taxon>
        <taxon>Craniata</taxon>
        <taxon>Vertebrata</taxon>
        <taxon>Euteleostomi</taxon>
        <taxon>Actinopterygii</taxon>
        <taxon>Neopterygii</taxon>
        <taxon>Teleostei</taxon>
        <taxon>Anguilliformes</taxon>
        <taxon>Anguillidae</taxon>
        <taxon>Anguilla</taxon>
    </lineage>
</organism>
<reference evidence="1" key="1">
    <citation type="submission" date="2014-11" db="EMBL/GenBank/DDBJ databases">
        <authorList>
            <person name="Amaro Gonzalez C."/>
        </authorList>
    </citation>
    <scope>NUCLEOTIDE SEQUENCE</scope>
</reference>
<evidence type="ECO:0000313" key="1">
    <source>
        <dbReference type="EMBL" id="JAI04689.1"/>
    </source>
</evidence>
<dbReference type="AlphaFoldDB" id="A0A0E9XSL4"/>
<dbReference type="EMBL" id="GBXM01003889">
    <property type="protein sequence ID" value="JAI04689.1"/>
    <property type="molecule type" value="Transcribed_RNA"/>
</dbReference>
<reference evidence="1" key="2">
    <citation type="journal article" date="2015" name="Fish Shellfish Immunol.">
        <title>Early steps in the European eel (Anguilla anguilla)-Vibrio vulnificus interaction in the gills: Role of the RtxA13 toxin.</title>
        <authorList>
            <person name="Callol A."/>
            <person name="Pajuelo D."/>
            <person name="Ebbesson L."/>
            <person name="Teles M."/>
            <person name="MacKenzie S."/>
            <person name="Amaro C."/>
        </authorList>
    </citation>
    <scope>NUCLEOTIDE SEQUENCE</scope>
</reference>
<protein>
    <submittedName>
        <fullName evidence="1">Uncharacterized protein</fullName>
    </submittedName>
</protein>
<name>A0A0E9XSL4_ANGAN</name>
<proteinExistence type="predicted"/>
<accession>A0A0E9XSL4</accession>